<evidence type="ECO:0000256" key="6">
    <source>
        <dbReference type="SAM" id="Coils"/>
    </source>
</evidence>
<evidence type="ECO:0000256" key="2">
    <source>
        <dbReference type="ARBA" id="ARBA00022670"/>
    </source>
</evidence>
<keyword evidence="6" id="KW-0175">Coiled coil</keyword>
<dbReference type="InterPro" id="IPR041489">
    <property type="entry name" value="PDZ_6"/>
</dbReference>
<evidence type="ECO:0000256" key="7">
    <source>
        <dbReference type="SAM" id="Phobius"/>
    </source>
</evidence>
<dbReference type="InterPro" id="IPR001478">
    <property type="entry name" value="PDZ"/>
</dbReference>
<dbReference type="SUPFAM" id="SSF52096">
    <property type="entry name" value="ClpP/crotonase"/>
    <property type="match status" value="1"/>
</dbReference>
<dbReference type="InterPro" id="IPR004447">
    <property type="entry name" value="Peptidase_S41A"/>
</dbReference>
<dbReference type="GO" id="GO:0008236">
    <property type="term" value="F:serine-type peptidase activity"/>
    <property type="evidence" value="ECO:0007669"/>
    <property type="project" value="UniProtKB-KW"/>
</dbReference>
<comment type="similarity">
    <text evidence="1 5">Belongs to the peptidase S41A family.</text>
</comment>
<comment type="caution">
    <text evidence="10">The sequence shown here is derived from an EMBL/GenBank/DDBJ whole genome shotgun (WGS) entry which is preliminary data.</text>
</comment>
<feature type="domain" description="Tail specific protease" evidence="9">
    <location>
        <begin position="178"/>
        <end position="365"/>
    </location>
</feature>
<name>B3C7T8_9BACE</name>
<dbReference type="InterPro" id="IPR005151">
    <property type="entry name" value="Tail-specific_protease"/>
</dbReference>
<dbReference type="AlphaFoldDB" id="B3C7T8"/>
<protein>
    <submittedName>
        <fullName evidence="10">Peptidase, S41 family</fullName>
        <ecNumber evidence="10">3.4.21.-</ecNumber>
    </submittedName>
</protein>
<dbReference type="PANTHER" id="PTHR32060">
    <property type="entry name" value="TAIL-SPECIFIC PROTEASE"/>
    <property type="match status" value="1"/>
</dbReference>
<dbReference type="Pfam" id="PF03572">
    <property type="entry name" value="Peptidase_S41"/>
    <property type="match status" value="1"/>
</dbReference>
<reference evidence="10 11" key="1">
    <citation type="submission" date="2008-04" db="EMBL/GenBank/DDBJ databases">
        <title>Draft genome sequence of Bacteroides intestinalis (DSM 17393).</title>
        <authorList>
            <person name="Sudarsanam P."/>
            <person name="Ley R."/>
            <person name="Guruge J."/>
            <person name="Turnbaugh P.J."/>
            <person name="Mahowald M."/>
            <person name="Liep D."/>
            <person name="Gordon J."/>
        </authorList>
    </citation>
    <scope>NUCLEOTIDE SEQUENCE [LARGE SCALE GENOMIC DNA]</scope>
    <source>
        <strain evidence="10 11">DSM 17393</strain>
    </source>
</reference>
<dbReference type="NCBIfam" id="TIGR00225">
    <property type="entry name" value="prc"/>
    <property type="match status" value="1"/>
</dbReference>
<dbReference type="Proteomes" id="UP000004596">
    <property type="component" value="Unassembled WGS sequence"/>
</dbReference>
<evidence type="ECO:0000313" key="10">
    <source>
        <dbReference type="EMBL" id="EDV06543.1"/>
    </source>
</evidence>
<dbReference type="Gene3D" id="3.90.226.10">
    <property type="entry name" value="2-enoyl-CoA Hydratase, Chain A, domain 1"/>
    <property type="match status" value="1"/>
</dbReference>
<feature type="transmembrane region" description="Helical" evidence="7">
    <location>
        <begin position="12"/>
        <end position="32"/>
    </location>
</feature>
<dbReference type="EMBL" id="ABJL02000007">
    <property type="protein sequence ID" value="EDV06543.1"/>
    <property type="molecule type" value="Genomic_DNA"/>
</dbReference>
<dbReference type="Gene3D" id="2.30.42.10">
    <property type="match status" value="1"/>
</dbReference>
<evidence type="ECO:0000313" key="11">
    <source>
        <dbReference type="Proteomes" id="UP000004596"/>
    </source>
</evidence>
<keyword evidence="7" id="KW-1133">Transmembrane helix</keyword>
<evidence type="ECO:0000256" key="1">
    <source>
        <dbReference type="ARBA" id="ARBA00009179"/>
    </source>
</evidence>
<dbReference type="SMART" id="SM00245">
    <property type="entry name" value="TSPc"/>
    <property type="match status" value="1"/>
</dbReference>
<evidence type="ECO:0000256" key="3">
    <source>
        <dbReference type="ARBA" id="ARBA00022801"/>
    </source>
</evidence>
<dbReference type="Pfam" id="PF17820">
    <property type="entry name" value="PDZ_6"/>
    <property type="match status" value="1"/>
</dbReference>
<evidence type="ECO:0000256" key="5">
    <source>
        <dbReference type="RuleBase" id="RU004404"/>
    </source>
</evidence>
<dbReference type="InterPro" id="IPR036034">
    <property type="entry name" value="PDZ_sf"/>
</dbReference>
<dbReference type="GO" id="GO:0006508">
    <property type="term" value="P:proteolysis"/>
    <property type="evidence" value="ECO:0007669"/>
    <property type="project" value="UniProtKB-KW"/>
</dbReference>
<dbReference type="Gene3D" id="3.30.750.44">
    <property type="match status" value="1"/>
</dbReference>
<dbReference type="STRING" id="471870.BACINT_01632"/>
<keyword evidence="4 5" id="KW-0720">Serine protease</keyword>
<dbReference type="GO" id="GO:0007165">
    <property type="term" value="P:signal transduction"/>
    <property type="evidence" value="ECO:0007669"/>
    <property type="project" value="TreeGrafter"/>
</dbReference>
<dbReference type="PANTHER" id="PTHR32060:SF30">
    <property type="entry name" value="CARBOXY-TERMINAL PROCESSING PROTEASE CTPA"/>
    <property type="match status" value="1"/>
</dbReference>
<dbReference type="GO" id="GO:0004175">
    <property type="term" value="F:endopeptidase activity"/>
    <property type="evidence" value="ECO:0007669"/>
    <property type="project" value="TreeGrafter"/>
</dbReference>
<organism evidence="10 11">
    <name type="scientific">Bacteroides intestinalis DSM 17393</name>
    <dbReference type="NCBI Taxonomy" id="471870"/>
    <lineage>
        <taxon>Bacteria</taxon>
        <taxon>Pseudomonadati</taxon>
        <taxon>Bacteroidota</taxon>
        <taxon>Bacteroidia</taxon>
        <taxon>Bacteroidales</taxon>
        <taxon>Bacteroidaceae</taxon>
        <taxon>Bacteroides</taxon>
    </lineage>
</organism>
<gene>
    <name evidence="10" type="ORF">BACINT_01632</name>
</gene>
<dbReference type="EC" id="3.4.21.-" evidence="10"/>
<evidence type="ECO:0000256" key="4">
    <source>
        <dbReference type="ARBA" id="ARBA00022825"/>
    </source>
</evidence>
<dbReference type="eggNOG" id="COG0793">
    <property type="taxonomic scope" value="Bacteria"/>
</dbReference>
<evidence type="ECO:0000259" key="8">
    <source>
        <dbReference type="SMART" id="SM00228"/>
    </source>
</evidence>
<dbReference type="CDD" id="cd06782">
    <property type="entry name" value="cpPDZ_CPP-like"/>
    <property type="match status" value="1"/>
</dbReference>
<accession>B3C7T8</accession>
<reference evidence="10 11" key="2">
    <citation type="submission" date="2008-04" db="EMBL/GenBank/DDBJ databases">
        <authorList>
            <person name="Fulton L."/>
            <person name="Clifton S."/>
            <person name="Fulton B."/>
            <person name="Xu J."/>
            <person name="Minx P."/>
            <person name="Pepin K.H."/>
            <person name="Johnson M."/>
            <person name="Thiruvilangam P."/>
            <person name="Bhonagiri V."/>
            <person name="Nash W.E."/>
            <person name="Mardis E.R."/>
            <person name="Wilson R.K."/>
        </authorList>
    </citation>
    <scope>NUCLEOTIDE SEQUENCE [LARGE SCALE GENOMIC DNA]</scope>
    <source>
        <strain evidence="10 11">DSM 17393</strain>
    </source>
</reference>
<dbReference type="SMART" id="SM00228">
    <property type="entry name" value="PDZ"/>
    <property type="match status" value="1"/>
</dbReference>
<feature type="domain" description="PDZ" evidence="8">
    <location>
        <begin position="105"/>
        <end position="176"/>
    </location>
</feature>
<dbReference type="GO" id="GO:0030288">
    <property type="term" value="C:outer membrane-bounded periplasmic space"/>
    <property type="evidence" value="ECO:0007669"/>
    <property type="project" value="TreeGrafter"/>
</dbReference>
<keyword evidence="3 5" id="KW-0378">Hydrolase</keyword>
<dbReference type="CDD" id="cd07560">
    <property type="entry name" value="Peptidase_S41_CPP"/>
    <property type="match status" value="1"/>
</dbReference>
<evidence type="ECO:0000259" key="9">
    <source>
        <dbReference type="SMART" id="SM00245"/>
    </source>
</evidence>
<sequence length="592" mass="66850">MNYNKQDMKKILKVRWIATLLLVVGAVVFFSFKSGDSRSFQIAKNLDIFNSIVKELDMFYVDTLDPNKTIREGIDAMLYSLDPYTEFYPEEDRSELEQMLKASYGGIGSIIRYEPKLKRTVIVEPYENMPAAEVGLKAGDILLEIDGKDLTGNTDVSKMLRGQVGTSFQLKVERPGEAKPLDFTIVRKNIQLPLIPYYSKLDNNIGYINLSTFSGNPSKEFKKAFLDLKKQGITSLVIDLRNNGGGLLEEAVEIANYFLPRGKTIVTTKGKIKQASNTYKTLREPLDTDIPIAVLVNSGTASASEILAGALQDYDRAVIVGNRTFGKGLVQVPRTLPYGGTMKVTTSKYYIPSGRCVQAIDYKHRNPDGSVGRIPDSLTTVFHTAIGREVRDGGGVTPDVVVEQEKLPNILFYLVNDNLIFNYATQYCLKHPTIASPENFEVTDADYAEFKEMVKKADFKYDQQSEKILKNLKEMAEFEGYMKDASEEFKALEQKLSHNLDRDLDYFAKDIKNMIAQDIIKRYYFQRGGIIQQLKDDNDLNEAAKVLGNSEEYKKMLSVPETTVIKEKGKETSLVNFNSYRKNSLMIFDYVV</sequence>
<dbReference type="SUPFAM" id="SSF50156">
    <property type="entry name" value="PDZ domain-like"/>
    <property type="match status" value="1"/>
</dbReference>
<keyword evidence="7" id="KW-0812">Transmembrane</keyword>
<keyword evidence="2 5" id="KW-0645">Protease</keyword>
<proteinExistence type="inferred from homology"/>
<feature type="coiled-coil region" evidence="6">
    <location>
        <begin position="475"/>
        <end position="502"/>
    </location>
</feature>
<keyword evidence="7" id="KW-0472">Membrane</keyword>
<dbReference type="InterPro" id="IPR029045">
    <property type="entry name" value="ClpP/crotonase-like_dom_sf"/>
</dbReference>